<organism evidence="1 2">
    <name type="scientific">Murinocardiopsis flavida</name>
    <dbReference type="NCBI Taxonomy" id="645275"/>
    <lineage>
        <taxon>Bacteria</taxon>
        <taxon>Bacillati</taxon>
        <taxon>Actinomycetota</taxon>
        <taxon>Actinomycetes</taxon>
        <taxon>Streptosporangiales</taxon>
        <taxon>Nocardiopsidaceae</taxon>
        <taxon>Murinocardiopsis</taxon>
    </lineage>
</organism>
<dbReference type="InterPro" id="IPR009351">
    <property type="entry name" value="AlkZ-like"/>
</dbReference>
<dbReference type="Pfam" id="PF06224">
    <property type="entry name" value="AlkZ-like"/>
    <property type="match status" value="1"/>
</dbReference>
<dbReference type="PANTHER" id="PTHR38479:SF2">
    <property type="entry name" value="WINGED HELIX DNA-BINDING DOMAIN-CONTAINING PROTEIN"/>
    <property type="match status" value="1"/>
</dbReference>
<evidence type="ECO:0000313" key="2">
    <source>
        <dbReference type="Proteomes" id="UP000240542"/>
    </source>
</evidence>
<name>A0A2P8D6G6_9ACTN</name>
<evidence type="ECO:0000313" key="1">
    <source>
        <dbReference type="EMBL" id="PSK92798.1"/>
    </source>
</evidence>
<keyword evidence="1" id="KW-0238">DNA-binding</keyword>
<dbReference type="GO" id="GO:0003677">
    <property type="term" value="F:DNA binding"/>
    <property type="evidence" value="ECO:0007669"/>
    <property type="project" value="UniProtKB-KW"/>
</dbReference>
<comment type="caution">
    <text evidence="1">The sequence shown here is derived from an EMBL/GenBank/DDBJ whole genome shotgun (WGS) entry which is preliminary data.</text>
</comment>
<keyword evidence="2" id="KW-1185">Reference proteome</keyword>
<sequence length="224" mass="24727">MAERWPEYPHDALGWSVQALLPLVHRPPNGTWGRRGATPFTLAEEWIGAPMHAEPRVDALVHRYLAGFGPAGVKDFQAWSGLRRTDEVFDRLRPGLRVYRDEAGRELFDLPDAVLPDPDVPAPLRLLPDFDNVLLAHADRTRVISDEYRKRVCVGAAVAPTILVDGHVRGVWTLRRDGAATVLTARPFRALAGAESDALAAEAAALLAFATPDDAHELRVERPE</sequence>
<dbReference type="AlphaFoldDB" id="A0A2P8D6G6"/>
<reference evidence="1 2" key="1">
    <citation type="submission" date="2018-03" db="EMBL/GenBank/DDBJ databases">
        <title>Genomic Encyclopedia of Archaeal and Bacterial Type Strains, Phase II (KMG-II): from individual species to whole genera.</title>
        <authorList>
            <person name="Goeker M."/>
        </authorList>
    </citation>
    <scope>NUCLEOTIDE SEQUENCE [LARGE SCALE GENOMIC DNA]</scope>
    <source>
        <strain evidence="1 2">DSM 45312</strain>
    </source>
</reference>
<dbReference type="PANTHER" id="PTHR38479">
    <property type="entry name" value="LMO0824 PROTEIN"/>
    <property type="match status" value="1"/>
</dbReference>
<accession>A0A2P8D6G6</accession>
<proteinExistence type="predicted"/>
<dbReference type="Proteomes" id="UP000240542">
    <property type="component" value="Unassembled WGS sequence"/>
</dbReference>
<gene>
    <name evidence="1" type="ORF">CLV63_1173</name>
</gene>
<dbReference type="EMBL" id="PYGA01000017">
    <property type="protein sequence ID" value="PSK92798.1"/>
    <property type="molecule type" value="Genomic_DNA"/>
</dbReference>
<protein>
    <submittedName>
        <fullName evidence="1">Winged helix DNA-binding protein</fullName>
    </submittedName>
</protein>